<dbReference type="Proteomes" id="UP000218327">
    <property type="component" value="Unassembled WGS sequence"/>
</dbReference>
<keyword evidence="8 10" id="KW-0057">Aromatic amino acid biosynthesis</keyword>
<dbReference type="InterPro" id="IPR011060">
    <property type="entry name" value="RibuloseP-bd_barrel"/>
</dbReference>
<dbReference type="InterPro" id="IPR001240">
    <property type="entry name" value="PRAI_dom"/>
</dbReference>
<dbReference type="GO" id="GO:0004640">
    <property type="term" value="F:phosphoribosylanthranilate isomerase activity"/>
    <property type="evidence" value="ECO:0007669"/>
    <property type="project" value="UniProtKB-UniRule"/>
</dbReference>
<protein>
    <recommendedName>
        <fullName evidence="5 10">N-(5'-phosphoribosyl)anthranilate isomerase</fullName>
        <shortName evidence="10">PRAI</shortName>
        <ecNumber evidence="4 10">5.3.1.24</ecNumber>
    </recommendedName>
</protein>
<dbReference type="EC" id="5.3.1.24" evidence="4 10"/>
<gene>
    <name evidence="10" type="primary">trpF</name>
    <name evidence="12" type="ORF">COA96_00515</name>
</gene>
<evidence type="ECO:0000256" key="3">
    <source>
        <dbReference type="ARBA" id="ARBA00007571"/>
    </source>
</evidence>
<feature type="domain" description="N-(5'phosphoribosyl) anthranilate isomerase (PRAI)" evidence="11">
    <location>
        <begin position="5"/>
        <end position="203"/>
    </location>
</feature>
<dbReference type="FunFam" id="3.20.20.70:FF:000075">
    <property type="entry name" value="Tryptophan biosynthesis protein TRP1"/>
    <property type="match status" value="1"/>
</dbReference>
<comment type="caution">
    <text evidence="12">The sequence shown here is derived from an EMBL/GenBank/DDBJ whole genome shotgun (WGS) entry which is preliminary data.</text>
</comment>
<evidence type="ECO:0000256" key="1">
    <source>
        <dbReference type="ARBA" id="ARBA00001164"/>
    </source>
</evidence>
<evidence type="ECO:0000313" key="12">
    <source>
        <dbReference type="EMBL" id="PCJ28699.1"/>
    </source>
</evidence>
<dbReference type="EMBL" id="NVVJ01000001">
    <property type="protein sequence ID" value="PCJ28699.1"/>
    <property type="molecule type" value="Genomic_DNA"/>
</dbReference>
<organism evidence="12 13">
    <name type="scientific">SAR86 cluster bacterium</name>
    <dbReference type="NCBI Taxonomy" id="2030880"/>
    <lineage>
        <taxon>Bacteria</taxon>
        <taxon>Pseudomonadati</taxon>
        <taxon>Pseudomonadota</taxon>
        <taxon>Gammaproteobacteria</taxon>
        <taxon>SAR86 cluster</taxon>
    </lineage>
</organism>
<evidence type="ECO:0000256" key="7">
    <source>
        <dbReference type="ARBA" id="ARBA00022822"/>
    </source>
</evidence>
<dbReference type="GO" id="GO:0000162">
    <property type="term" value="P:L-tryptophan biosynthetic process"/>
    <property type="evidence" value="ECO:0007669"/>
    <property type="project" value="UniProtKB-UniRule"/>
</dbReference>
<evidence type="ECO:0000256" key="10">
    <source>
        <dbReference type="HAMAP-Rule" id="MF_00135"/>
    </source>
</evidence>
<keyword evidence="9 10" id="KW-0413">Isomerase</keyword>
<dbReference type="CDD" id="cd00405">
    <property type="entry name" value="PRAI"/>
    <property type="match status" value="1"/>
</dbReference>
<evidence type="ECO:0000256" key="8">
    <source>
        <dbReference type="ARBA" id="ARBA00023141"/>
    </source>
</evidence>
<evidence type="ECO:0000256" key="9">
    <source>
        <dbReference type="ARBA" id="ARBA00023235"/>
    </source>
</evidence>
<name>A0A2A5BB05_9GAMM</name>
<dbReference type="AlphaFoldDB" id="A0A2A5BB05"/>
<dbReference type="NCBIfam" id="NF002298">
    <property type="entry name" value="PRK01222.1-4"/>
    <property type="match status" value="1"/>
</dbReference>
<comment type="pathway">
    <text evidence="2 10">Amino-acid biosynthesis; L-tryptophan biosynthesis; L-tryptophan from chorismate: step 3/5.</text>
</comment>
<evidence type="ECO:0000313" key="13">
    <source>
        <dbReference type="Proteomes" id="UP000218327"/>
    </source>
</evidence>
<keyword evidence="7 10" id="KW-0822">Tryptophan biosynthesis</keyword>
<keyword evidence="6 10" id="KW-0028">Amino-acid biosynthesis</keyword>
<comment type="catalytic activity">
    <reaction evidence="1 10">
        <text>N-(5-phospho-beta-D-ribosyl)anthranilate = 1-(2-carboxyphenylamino)-1-deoxy-D-ribulose 5-phosphate</text>
        <dbReference type="Rhea" id="RHEA:21540"/>
        <dbReference type="ChEBI" id="CHEBI:18277"/>
        <dbReference type="ChEBI" id="CHEBI:58613"/>
        <dbReference type="EC" id="5.3.1.24"/>
    </reaction>
</comment>
<evidence type="ECO:0000259" key="11">
    <source>
        <dbReference type="Pfam" id="PF00697"/>
    </source>
</evidence>
<comment type="similarity">
    <text evidence="3 10">Belongs to the TrpF family.</text>
</comment>
<evidence type="ECO:0000256" key="6">
    <source>
        <dbReference type="ARBA" id="ARBA00022605"/>
    </source>
</evidence>
<dbReference type="Gene3D" id="3.20.20.70">
    <property type="entry name" value="Aldolase class I"/>
    <property type="match status" value="1"/>
</dbReference>
<dbReference type="UniPathway" id="UPA00035">
    <property type="reaction ID" value="UER00042"/>
</dbReference>
<dbReference type="Pfam" id="PF00697">
    <property type="entry name" value="PRAI"/>
    <property type="match status" value="1"/>
</dbReference>
<evidence type="ECO:0000256" key="2">
    <source>
        <dbReference type="ARBA" id="ARBA00004664"/>
    </source>
</evidence>
<reference evidence="13" key="1">
    <citation type="submission" date="2017-08" db="EMBL/GenBank/DDBJ databases">
        <title>A dynamic microbial community with high functional redundancy inhabits the cold, oxic subseafloor aquifer.</title>
        <authorList>
            <person name="Tully B.J."/>
            <person name="Wheat C.G."/>
            <person name="Glazer B.T."/>
            <person name="Huber J.A."/>
        </authorList>
    </citation>
    <scope>NUCLEOTIDE SEQUENCE [LARGE SCALE GENOMIC DNA]</scope>
</reference>
<dbReference type="PANTHER" id="PTHR42894:SF1">
    <property type="entry name" value="N-(5'-PHOSPHORIBOSYL)ANTHRANILATE ISOMERASE"/>
    <property type="match status" value="1"/>
</dbReference>
<evidence type="ECO:0000256" key="4">
    <source>
        <dbReference type="ARBA" id="ARBA00012572"/>
    </source>
</evidence>
<sequence length="209" mass="22191">MKPWIKICGITRQQDALLAARLGADAIGLVFYPASPRAVSINQVSDIVRGLPDKLTIVALFVDASRAEVENVINIGCIDLLQFHGNETASFCESFSVPYMKAIAVKDEQSLSANIDNYQSAKYILLDSYDPNVPGGTGKTFNWDVASSLSQELDLPLILAGGLTPDNIKAAVATVQPFGVDVSGGVESSKGIKDKVAMQSFIEGVRAGG</sequence>
<evidence type="ECO:0000256" key="5">
    <source>
        <dbReference type="ARBA" id="ARBA00022272"/>
    </source>
</evidence>
<dbReference type="PANTHER" id="PTHR42894">
    <property type="entry name" value="N-(5'-PHOSPHORIBOSYL)ANTHRANILATE ISOMERASE"/>
    <property type="match status" value="1"/>
</dbReference>
<dbReference type="InterPro" id="IPR044643">
    <property type="entry name" value="TrpF_fam"/>
</dbReference>
<dbReference type="HAMAP" id="MF_00135">
    <property type="entry name" value="PRAI"/>
    <property type="match status" value="1"/>
</dbReference>
<dbReference type="InterPro" id="IPR013785">
    <property type="entry name" value="Aldolase_TIM"/>
</dbReference>
<dbReference type="SUPFAM" id="SSF51366">
    <property type="entry name" value="Ribulose-phoshate binding barrel"/>
    <property type="match status" value="1"/>
</dbReference>
<proteinExistence type="inferred from homology"/>
<accession>A0A2A5BB05</accession>